<sequence length="111" mass="12331">MKEAKTYFHLIKKESFQPRLSNEDQSAVGNLLRGKEILEKGNTSRLDLQRRLILLIFRKPVGPSNCFDLKPTEAVQWSGGALYRVPQVGSLLRKVGGSVNKGVTVVPTPGR</sequence>
<dbReference type="Proteomes" id="UP001054945">
    <property type="component" value="Unassembled WGS sequence"/>
</dbReference>
<comment type="caution">
    <text evidence="1">The sequence shown here is derived from an EMBL/GenBank/DDBJ whole genome shotgun (WGS) entry which is preliminary data.</text>
</comment>
<accession>A0AAV4U5V0</accession>
<dbReference type="EMBL" id="BPLR01012327">
    <property type="protein sequence ID" value="GIY53174.1"/>
    <property type="molecule type" value="Genomic_DNA"/>
</dbReference>
<evidence type="ECO:0000313" key="2">
    <source>
        <dbReference type="Proteomes" id="UP001054945"/>
    </source>
</evidence>
<evidence type="ECO:0000313" key="1">
    <source>
        <dbReference type="EMBL" id="GIY53174.1"/>
    </source>
</evidence>
<organism evidence="1 2">
    <name type="scientific">Caerostris extrusa</name>
    <name type="common">Bark spider</name>
    <name type="synonym">Caerostris bankana</name>
    <dbReference type="NCBI Taxonomy" id="172846"/>
    <lineage>
        <taxon>Eukaryota</taxon>
        <taxon>Metazoa</taxon>
        <taxon>Ecdysozoa</taxon>
        <taxon>Arthropoda</taxon>
        <taxon>Chelicerata</taxon>
        <taxon>Arachnida</taxon>
        <taxon>Araneae</taxon>
        <taxon>Araneomorphae</taxon>
        <taxon>Entelegynae</taxon>
        <taxon>Araneoidea</taxon>
        <taxon>Araneidae</taxon>
        <taxon>Caerostris</taxon>
    </lineage>
</organism>
<dbReference type="AlphaFoldDB" id="A0AAV4U5V0"/>
<name>A0AAV4U5V0_CAEEX</name>
<protein>
    <submittedName>
        <fullName evidence="1">Uncharacterized protein</fullName>
    </submittedName>
</protein>
<gene>
    <name evidence="1" type="ORF">CEXT_484061</name>
</gene>
<reference evidence="1 2" key="1">
    <citation type="submission" date="2021-06" db="EMBL/GenBank/DDBJ databases">
        <title>Caerostris extrusa draft genome.</title>
        <authorList>
            <person name="Kono N."/>
            <person name="Arakawa K."/>
        </authorList>
    </citation>
    <scope>NUCLEOTIDE SEQUENCE [LARGE SCALE GENOMIC DNA]</scope>
</reference>
<keyword evidence="2" id="KW-1185">Reference proteome</keyword>
<proteinExistence type="predicted"/>